<feature type="region of interest" description="Disordered" evidence="1">
    <location>
        <begin position="70"/>
        <end position="125"/>
    </location>
</feature>
<protein>
    <submittedName>
        <fullName evidence="2">Uncharacterized protein</fullName>
    </submittedName>
</protein>
<sequence>MHGMHQREDGHGPVDLVNRQACCEDALPPALPQLYCTQLSRADQACNCSPLHNHLSCDNDSWTLADAPEAAPRRRNAPASDCEPDHKAHAESGNTSAVDVAGPRDGSNSSNPSSSTSVQSPSSEGHGFFHHAHDFTVQGGTYIDIGRDFVVNYGSAPADTVTKSDSKKATYKRCPPPTRYFKGRQKILAEMAAYFFNGIENQHVCVLHGLGGVGKTQIAYQFVERCAKERRFSEVFLVDASTVDTITTDLSNISLGKNIGTSADEAHLRH</sequence>
<name>A0A9P3Q2K4_LYOSH</name>
<comment type="caution">
    <text evidence="2">The sequence shown here is derived from an EMBL/GenBank/DDBJ whole genome shotgun (WGS) entry which is preliminary data.</text>
</comment>
<feature type="compositionally biased region" description="Low complexity" evidence="1">
    <location>
        <begin position="107"/>
        <end position="123"/>
    </location>
</feature>
<dbReference type="Proteomes" id="UP001063166">
    <property type="component" value="Unassembled WGS sequence"/>
</dbReference>
<proteinExistence type="predicted"/>
<accession>A0A9P3Q2K4</accession>
<dbReference type="Gene3D" id="3.40.50.300">
    <property type="entry name" value="P-loop containing nucleotide triphosphate hydrolases"/>
    <property type="match status" value="1"/>
</dbReference>
<dbReference type="SUPFAM" id="SSF52540">
    <property type="entry name" value="P-loop containing nucleoside triphosphate hydrolases"/>
    <property type="match status" value="1"/>
</dbReference>
<reference evidence="2" key="1">
    <citation type="submission" date="2022-07" db="EMBL/GenBank/DDBJ databases">
        <title>The genome of Lyophyllum shimeji provides insight into the initial evolution of ectomycorrhizal fungal genome.</title>
        <authorList>
            <person name="Kobayashi Y."/>
            <person name="Shibata T."/>
            <person name="Hirakawa H."/>
            <person name="Shigenobu S."/>
            <person name="Nishiyama T."/>
            <person name="Yamada A."/>
            <person name="Hasebe M."/>
            <person name="Kawaguchi M."/>
        </authorList>
    </citation>
    <scope>NUCLEOTIDE SEQUENCE</scope>
    <source>
        <strain evidence="2">AT787</strain>
    </source>
</reference>
<evidence type="ECO:0000313" key="3">
    <source>
        <dbReference type="Proteomes" id="UP001063166"/>
    </source>
</evidence>
<dbReference type="EMBL" id="BRPK01000038">
    <property type="protein sequence ID" value="GLB45914.1"/>
    <property type="molecule type" value="Genomic_DNA"/>
</dbReference>
<dbReference type="InterPro" id="IPR027417">
    <property type="entry name" value="P-loop_NTPase"/>
</dbReference>
<dbReference type="OrthoDB" id="2941463at2759"/>
<evidence type="ECO:0000313" key="2">
    <source>
        <dbReference type="EMBL" id="GLB45914.1"/>
    </source>
</evidence>
<gene>
    <name evidence="2" type="ORF">LshimejAT787_3800030</name>
</gene>
<dbReference type="AlphaFoldDB" id="A0A9P3Q2K4"/>
<keyword evidence="3" id="KW-1185">Reference proteome</keyword>
<evidence type="ECO:0000256" key="1">
    <source>
        <dbReference type="SAM" id="MobiDB-lite"/>
    </source>
</evidence>
<organism evidence="2 3">
    <name type="scientific">Lyophyllum shimeji</name>
    <name type="common">Hon-shimeji</name>
    <name type="synonym">Tricholoma shimeji</name>
    <dbReference type="NCBI Taxonomy" id="47721"/>
    <lineage>
        <taxon>Eukaryota</taxon>
        <taxon>Fungi</taxon>
        <taxon>Dikarya</taxon>
        <taxon>Basidiomycota</taxon>
        <taxon>Agaricomycotina</taxon>
        <taxon>Agaricomycetes</taxon>
        <taxon>Agaricomycetidae</taxon>
        <taxon>Agaricales</taxon>
        <taxon>Tricholomatineae</taxon>
        <taxon>Lyophyllaceae</taxon>
        <taxon>Lyophyllum</taxon>
    </lineage>
</organism>